<evidence type="ECO:0000256" key="1">
    <source>
        <dbReference type="ARBA" id="ARBA00023002"/>
    </source>
</evidence>
<sequence length="450" mass="48654">MYASRGAVQRPAGGAFQQRFLKTPARRPGYLGRVTQGKQRVIVLGGGVIGLCSAYYALKRGLAVTVIEREAAGGDNCSMGNAGMIVPSHFIPLAAPGMIAKGLRWMFNAESPFYIRPRLDPALVRWAWLFYRHSTERHVAESRELLRDLNLESRRLFTELAEGDDFGFAKRGMLMLCKTAKGLDEEAAVGAAAREIGIQAEVLNAAATAKLDPSITMDVTGSVHFPQDCHLDPARFMAAMRRRVLELGGEIHSGVVIDTIESRDGKVTALSGGGQRFEGSQFVLACGSWSAELLRQTGLKLPLQAGKGYSLTLPNPPELPQHCSIFVEAKVAITPMGSGLRFAGTMEVGGLNLDIDPARVRGIVKSVNGYFPKFSERDFEGVKPWAGLRPVSPDGLPYLGPVPRFPNLIAATGHAMMGLSLGPVSGRLVADMLTHEKPFRPVEQMAAGRF</sequence>
<dbReference type="SUPFAM" id="SSF54373">
    <property type="entry name" value="FAD-linked reductases, C-terminal domain"/>
    <property type="match status" value="1"/>
</dbReference>
<comment type="caution">
    <text evidence="4">The sequence shown here is derived from an EMBL/GenBank/DDBJ whole genome shotgun (WGS) entry which is preliminary data.</text>
</comment>
<dbReference type="Pfam" id="PF01266">
    <property type="entry name" value="DAO"/>
    <property type="match status" value="1"/>
</dbReference>
<evidence type="ECO:0000259" key="3">
    <source>
        <dbReference type="Pfam" id="PF01266"/>
    </source>
</evidence>
<dbReference type="Gene3D" id="3.50.50.60">
    <property type="entry name" value="FAD/NAD(P)-binding domain"/>
    <property type="match status" value="2"/>
</dbReference>
<dbReference type="InterPro" id="IPR036188">
    <property type="entry name" value="FAD/NAD-bd_sf"/>
</dbReference>
<gene>
    <name evidence="4" type="ORF">WKV53_25165</name>
</gene>
<accession>A0ABU9B1D1</accession>
<protein>
    <submittedName>
        <fullName evidence="4">FAD-dependent oxidoreductase</fullName>
    </submittedName>
</protein>
<dbReference type="Gene3D" id="3.30.9.10">
    <property type="entry name" value="D-Amino Acid Oxidase, subunit A, domain 2"/>
    <property type="match status" value="1"/>
</dbReference>
<dbReference type="EMBL" id="JBBUKT010000014">
    <property type="protein sequence ID" value="MEK7953831.1"/>
    <property type="molecule type" value="Genomic_DNA"/>
</dbReference>
<dbReference type="Proteomes" id="UP001371305">
    <property type="component" value="Unassembled WGS sequence"/>
</dbReference>
<keyword evidence="2" id="KW-0472">Membrane</keyword>
<reference evidence="4 5" key="1">
    <citation type="submission" date="2024-04" db="EMBL/GenBank/DDBJ databases">
        <title>Luteolibacter sp. isolated from soil.</title>
        <authorList>
            <person name="An J."/>
        </authorList>
    </citation>
    <scope>NUCLEOTIDE SEQUENCE [LARGE SCALE GENOMIC DNA]</scope>
    <source>
        <strain evidence="4 5">Y139</strain>
    </source>
</reference>
<name>A0ABU9B1D1_9BACT</name>
<evidence type="ECO:0000313" key="5">
    <source>
        <dbReference type="Proteomes" id="UP001371305"/>
    </source>
</evidence>
<feature type="domain" description="FAD dependent oxidoreductase" evidence="3">
    <location>
        <begin position="40"/>
        <end position="432"/>
    </location>
</feature>
<organism evidence="4 5">
    <name type="scientific">Luteolibacter soli</name>
    <dbReference type="NCBI Taxonomy" id="3135280"/>
    <lineage>
        <taxon>Bacteria</taxon>
        <taxon>Pseudomonadati</taxon>
        <taxon>Verrucomicrobiota</taxon>
        <taxon>Verrucomicrobiia</taxon>
        <taxon>Verrucomicrobiales</taxon>
        <taxon>Verrucomicrobiaceae</taxon>
        <taxon>Luteolibacter</taxon>
    </lineage>
</organism>
<dbReference type="PANTHER" id="PTHR13847:SF289">
    <property type="entry name" value="GLYCINE OXIDASE"/>
    <property type="match status" value="1"/>
</dbReference>
<dbReference type="InterPro" id="IPR006076">
    <property type="entry name" value="FAD-dep_OxRdtase"/>
</dbReference>
<proteinExistence type="predicted"/>
<keyword evidence="2" id="KW-0812">Transmembrane</keyword>
<keyword evidence="5" id="KW-1185">Reference proteome</keyword>
<evidence type="ECO:0000313" key="4">
    <source>
        <dbReference type="EMBL" id="MEK7953831.1"/>
    </source>
</evidence>
<feature type="transmembrane region" description="Helical" evidence="2">
    <location>
        <begin position="41"/>
        <end position="58"/>
    </location>
</feature>
<evidence type="ECO:0000256" key="2">
    <source>
        <dbReference type="SAM" id="Phobius"/>
    </source>
</evidence>
<dbReference type="SUPFAM" id="SSF51905">
    <property type="entry name" value="FAD/NAD(P)-binding domain"/>
    <property type="match status" value="1"/>
</dbReference>
<dbReference type="PANTHER" id="PTHR13847">
    <property type="entry name" value="SARCOSINE DEHYDROGENASE-RELATED"/>
    <property type="match status" value="1"/>
</dbReference>
<keyword evidence="2" id="KW-1133">Transmembrane helix</keyword>
<keyword evidence="1" id="KW-0560">Oxidoreductase</keyword>